<protein>
    <submittedName>
        <fullName evidence="1">Uncharacterized protein</fullName>
    </submittedName>
</protein>
<accession>A0A0F9D983</accession>
<dbReference type="EMBL" id="LAZR01029906">
    <property type="protein sequence ID" value="KKL58199.1"/>
    <property type="molecule type" value="Genomic_DNA"/>
</dbReference>
<dbReference type="AlphaFoldDB" id="A0A0F9D983"/>
<sequence length="312" mass="36018">MTTDTKRTRLDGAFAQMPKVVRKSYVTVADVKRLRKYSGKKGWLVQIAEWCNRYCHTADQPGMKKTAYHIGAALREQYGEKEATKCLHYAGEYRDIIPSELWAKGWFTRKDIAVGRPGSGHHKNNKKPFVVAPRLDGIAILAHYDERYQDVNRQLYEVRGHLGELDRQMESRATPGQIRGLTQKALNDQNIRFAEKLEAVETTGKAAFHNFELLSRRHDQLEQRYRNHAFTDAWQRTITELRRDVTAYAEAINILRDDATLDRRIFSDHILRSRASRVSRHLPNPLRPLIVLAHRLRLAVSVLVRGQNEPSA</sequence>
<gene>
    <name evidence="1" type="ORF">LCGC14_2227780</name>
</gene>
<organism evidence="1">
    <name type="scientific">marine sediment metagenome</name>
    <dbReference type="NCBI Taxonomy" id="412755"/>
    <lineage>
        <taxon>unclassified sequences</taxon>
        <taxon>metagenomes</taxon>
        <taxon>ecological metagenomes</taxon>
    </lineage>
</organism>
<name>A0A0F9D983_9ZZZZ</name>
<comment type="caution">
    <text evidence="1">The sequence shown here is derived from an EMBL/GenBank/DDBJ whole genome shotgun (WGS) entry which is preliminary data.</text>
</comment>
<evidence type="ECO:0000313" key="1">
    <source>
        <dbReference type="EMBL" id="KKL58199.1"/>
    </source>
</evidence>
<reference evidence="1" key="1">
    <citation type="journal article" date="2015" name="Nature">
        <title>Complex archaea that bridge the gap between prokaryotes and eukaryotes.</title>
        <authorList>
            <person name="Spang A."/>
            <person name="Saw J.H."/>
            <person name="Jorgensen S.L."/>
            <person name="Zaremba-Niedzwiedzka K."/>
            <person name="Martijn J."/>
            <person name="Lind A.E."/>
            <person name="van Eijk R."/>
            <person name="Schleper C."/>
            <person name="Guy L."/>
            <person name="Ettema T.J."/>
        </authorList>
    </citation>
    <scope>NUCLEOTIDE SEQUENCE</scope>
</reference>
<proteinExistence type="predicted"/>